<dbReference type="EC" id="4.1.2.42" evidence="4"/>
<dbReference type="InterPro" id="IPR001608">
    <property type="entry name" value="Ala_racemase_N"/>
</dbReference>
<dbReference type="EMBL" id="CP114014">
    <property type="protein sequence ID" value="XAY04453.1"/>
    <property type="molecule type" value="Genomic_DNA"/>
</dbReference>
<protein>
    <submittedName>
        <fullName evidence="4">D-threonine aldolase</fullName>
        <ecNumber evidence="4">4.1.2.42</ecNumber>
    </submittedName>
</protein>
<evidence type="ECO:0000256" key="1">
    <source>
        <dbReference type="ARBA" id="ARBA00005323"/>
    </source>
</evidence>
<dbReference type="InterPro" id="IPR026956">
    <property type="entry name" value="D-ser_dehydrat-like_dom"/>
</dbReference>
<dbReference type="PANTHER" id="PTHR28004">
    <property type="entry name" value="ZGC:162816-RELATED"/>
    <property type="match status" value="1"/>
</dbReference>
<evidence type="ECO:0000259" key="3">
    <source>
        <dbReference type="SMART" id="SM01119"/>
    </source>
</evidence>
<name>A0AAU7AS75_9ACTN</name>
<keyword evidence="2 4" id="KW-0456">Lyase</keyword>
<evidence type="ECO:0000313" key="4">
    <source>
        <dbReference type="EMBL" id="XAY04453.1"/>
    </source>
</evidence>
<dbReference type="Gene3D" id="2.40.37.20">
    <property type="entry name" value="D-serine dehydratase-like domain"/>
    <property type="match status" value="1"/>
</dbReference>
<organism evidence="4">
    <name type="scientific">Paraconexibacter sp. AEG42_29</name>
    <dbReference type="NCBI Taxonomy" id="2997339"/>
    <lineage>
        <taxon>Bacteria</taxon>
        <taxon>Bacillati</taxon>
        <taxon>Actinomycetota</taxon>
        <taxon>Thermoleophilia</taxon>
        <taxon>Solirubrobacterales</taxon>
        <taxon>Paraconexibacteraceae</taxon>
        <taxon>Paraconexibacter</taxon>
    </lineage>
</organism>
<evidence type="ECO:0000256" key="2">
    <source>
        <dbReference type="ARBA" id="ARBA00023239"/>
    </source>
</evidence>
<dbReference type="Gene3D" id="3.20.20.10">
    <property type="entry name" value="Alanine racemase"/>
    <property type="match status" value="1"/>
</dbReference>
<dbReference type="Pfam" id="PF01168">
    <property type="entry name" value="Ala_racemase_N"/>
    <property type="match status" value="1"/>
</dbReference>
<reference evidence="4" key="1">
    <citation type="submission" date="2022-12" db="EMBL/GenBank/DDBJ databases">
        <title>Paraconexibacter alkalitolerans sp. nov. and Baekduia alba sp. nov., isolated from soil and emended description of the genera Paraconexibacter (Chun et al., 2020) and Baekduia (An et al., 2020).</title>
        <authorList>
            <person name="Vieira S."/>
            <person name="Huber K.J."/>
            <person name="Geppert A."/>
            <person name="Wolf J."/>
            <person name="Neumann-Schaal M."/>
            <person name="Muesken M."/>
            <person name="Overmann J."/>
        </authorList>
    </citation>
    <scope>NUCLEOTIDE SEQUENCE</scope>
    <source>
        <strain evidence="4">AEG42_29</strain>
    </source>
</reference>
<sequence>MTPVLVADGEVLEGNIVAMQELAREHGVALRPHAKGHRAAWVAARQLTAGAVGVGVATLAEAAIFLEAGVGDVLLTTILPPGRAADAVALGGAGALTVVVHTPELAAAFAAAADGAGVVLPVLVDVDVGQHRGGAPTPAAALAAADAIAAAPSLRMRGVQGYDGHLQGIADPVARADGHAGAMARLDAVLDVLAGAGHALDVVTTAGTATAPLAAVHPRVTELQPGSYALMDRAYAQIGGVAFAQAAFVLTTVTAVLGPGEVIVDAGSRAISSDLGLPQVDGLDATWTVAGDEHGRITGEVGRLRPGDVLRLIPSHTDTTVVLHGAVVPAPG</sequence>
<dbReference type="GO" id="GO:0036088">
    <property type="term" value="P:D-serine catabolic process"/>
    <property type="evidence" value="ECO:0007669"/>
    <property type="project" value="TreeGrafter"/>
</dbReference>
<dbReference type="InterPro" id="IPR051466">
    <property type="entry name" value="D-amino_acid_metab_enzyme"/>
</dbReference>
<dbReference type="InterPro" id="IPR042208">
    <property type="entry name" value="D-ser_dehydrat-like_sf"/>
</dbReference>
<dbReference type="SUPFAM" id="SSF51419">
    <property type="entry name" value="PLP-binding barrel"/>
    <property type="match status" value="1"/>
</dbReference>
<dbReference type="GO" id="GO:0043876">
    <property type="term" value="F:D-threonine aldolase activity"/>
    <property type="evidence" value="ECO:0007669"/>
    <property type="project" value="UniProtKB-EC"/>
</dbReference>
<dbReference type="PANTHER" id="PTHR28004:SF2">
    <property type="entry name" value="D-SERINE DEHYDRATASE"/>
    <property type="match status" value="1"/>
</dbReference>
<gene>
    <name evidence="4" type="ORF">DSM112329_01286</name>
</gene>
<accession>A0AAU7AS75</accession>
<proteinExistence type="inferred from homology"/>
<dbReference type="GO" id="GO:0008721">
    <property type="term" value="F:D-serine ammonia-lyase activity"/>
    <property type="evidence" value="ECO:0007669"/>
    <property type="project" value="TreeGrafter"/>
</dbReference>
<dbReference type="RefSeq" id="WP_354702448.1">
    <property type="nucleotide sequence ID" value="NZ_CP114014.1"/>
</dbReference>
<feature type="domain" description="D-serine dehydratase-like" evidence="3">
    <location>
        <begin position="246"/>
        <end position="331"/>
    </location>
</feature>
<dbReference type="Pfam" id="PF14031">
    <property type="entry name" value="D-ser_dehydrat"/>
    <property type="match status" value="1"/>
</dbReference>
<comment type="similarity">
    <text evidence="1">Belongs to the DSD1 family.</text>
</comment>
<dbReference type="SMART" id="SM01119">
    <property type="entry name" value="D-ser_dehydrat"/>
    <property type="match status" value="1"/>
</dbReference>
<dbReference type="KEGG" id="parq:DSM112329_01286"/>
<dbReference type="AlphaFoldDB" id="A0AAU7AS75"/>
<dbReference type="InterPro" id="IPR029066">
    <property type="entry name" value="PLP-binding_barrel"/>
</dbReference>